<proteinExistence type="predicted"/>
<organism evidence="1">
    <name type="scientific">marine sediment metagenome</name>
    <dbReference type="NCBI Taxonomy" id="412755"/>
    <lineage>
        <taxon>unclassified sequences</taxon>
        <taxon>metagenomes</taxon>
        <taxon>ecological metagenomes</taxon>
    </lineage>
</organism>
<name>A0A0F9FAW3_9ZZZZ</name>
<sequence length="94" mass="11005">MWIGPGYFWCFYSSLLFVSNRKNGTSLYNGTESRTKYPSERKTKRIFVSLLGELGEKVKHEMKNIVINSFSMKSECNYLHYQKTKIQGVGRDHN</sequence>
<accession>A0A0F9FAW3</accession>
<reference evidence="1" key="1">
    <citation type="journal article" date="2015" name="Nature">
        <title>Complex archaea that bridge the gap between prokaryotes and eukaryotes.</title>
        <authorList>
            <person name="Spang A."/>
            <person name="Saw J.H."/>
            <person name="Jorgensen S.L."/>
            <person name="Zaremba-Niedzwiedzka K."/>
            <person name="Martijn J."/>
            <person name="Lind A.E."/>
            <person name="van Eijk R."/>
            <person name="Schleper C."/>
            <person name="Guy L."/>
            <person name="Ettema T.J."/>
        </authorList>
    </citation>
    <scope>NUCLEOTIDE SEQUENCE</scope>
</reference>
<comment type="caution">
    <text evidence="1">The sequence shown here is derived from an EMBL/GenBank/DDBJ whole genome shotgun (WGS) entry which is preliminary data.</text>
</comment>
<dbReference type="EMBL" id="LAZR01022003">
    <property type="protein sequence ID" value="KKL83348.1"/>
    <property type="molecule type" value="Genomic_DNA"/>
</dbReference>
<dbReference type="AlphaFoldDB" id="A0A0F9FAW3"/>
<evidence type="ECO:0000313" key="1">
    <source>
        <dbReference type="EMBL" id="KKL83348.1"/>
    </source>
</evidence>
<protein>
    <submittedName>
        <fullName evidence="1">Uncharacterized protein</fullName>
    </submittedName>
</protein>
<gene>
    <name evidence="1" type="ORF">LCGC14_1975650</name>
</gene>